<dbReference type="Gene3D" id="3.40.630.30">
    <property type="match status" value="1"/>
</dbReference>
<dbReference type="PROSITE" id="PS51186">
    <property type="entry name" value="GNAT"/>
    <property type="match status" value="1"/>
</dbReference>
<proteinExistence type="predicted"/>
<evidence type="ECO:0000256" key="2">
    <source>
        <dbReference type="ARBA" id="ARBA00023315"/>
    </source>
</evidence>
<dbReference type="Proteomes" id="UP000571817">
    <property type="component" value="Unassembled WGS sequence"/>
</dbReference>
<dbReference type="RefSeq" id="WP_218883593.1">
    <property type="nucleotide sequence ID" value="NZ_JACCFW010000001.1"/>
</dbReference>
<dbReference type="PANTHER" id="PTHR43877:SF1">
    <property type="entry name" value="ACETYLTRANSFERASE"/>
    <property type="match status" value="1"/>
</dbReference>
<dbReference type="PANTHER" id="PTHR43877">
    <property type="entry name" value="AMINOALKYLPHOSPHONATE N-ACETYLTRANSFERASE-RELATED-RELATED"/>
    <property type="match status" value="1"/>
</dbReference>
<evidence type="ECO:0000313" key="5">
    <source>
        <dbReference type="Proteomes" id="UP000571817"/>
    </source>
</evidence>
<dbReference type="AlphaFoldDB" id="A0A853DCB7"/>
<comment type="caution">
    <text evidence="4">The sequence shown here is derived from an EMBL/GenBank/DDBJ whole genome shotgun (WGS) entry which is preliminary data.</text>
</comment>
<gene>
    <name evidence="4" type="ORF">HNR15_001511</name>
</gene>
<keyword evidence="5" id="KW-1185">Reference proteome</keyword>
<dbReference type="InterPro" id="IPR050832">
    <property type="entry name" value="Bact_Acetyltransf"/>
</dbReference>
<sequence length="178" mass="19351">MPPPDTALSVRSLSDGGLDETLIDQSTRLLGDLITRGAALGWLTPPPRAEVAALLSRIATADEGDAALLVARHEGHLAGFGYWERYARPTIARHADLTLLAVGDTWQGAGVGRRLCGELVATARRAGVEKLTVDFRDDNVRAQSLYESVGFRRYGVLGDFIVAGGRRFDKMMYVLDLR</sequence>
<dbReference type="InterPro" id="IPR016181">
    <property type="entry name" value="Acyl_CoA_acyltransferase"/>
</dbReference>
<dbReference type="EMBL" id="JACCFW010000001">
    <property type="protein sequence ID" value="NYJ74548.1"/>
    <property type="molecule type" value="Genomic_DNA"/>
</dbReference>
<evidence type="ECO:0000259" key="3">
    <source>
        <dbReference type="PROSITE" id="PS51186"/>
    </source>
</evidence>
<dbReference type="CDD" id="cd04301">
    <property type="entry name" value="NAT_SF"/>
    <property type="match status" value="1"/>
</dbReference>
<feature type="domain" description="N-acetyltransferase" evidence="3">
    <location>
        <begin position="8"/>
        <end position="173"/>
    </location>
</feature>
<evidence type="ECO:0000313" key="4">
    <source>
        <dbReference type="EMBL" id="NYJ74548.1"/>
    </source>
</evidence>
<dbReference type="Pfam" id="PF00583">
    <property type="entry name" value="Acetyltransf_1"/>
    <property type="match status" value="1"/>
</dbReference>
<keyword evidence="1 4" id="KW-0808">Transferase</keyword>
<accession>A0A853DCB7</accession>
<dbReference type="InterPro" id="IPR000182">
    <property type="entry name" value="GNAT_dom"/>
</dbReference>
<dbReference type="SUPFAM" id="SSF55729">
    <property type="entry name" value="Acyl-CoA N-acyltransferases (Nat)"/>
    <property type="match status" value="1"/>
</dbReference>
<evidence type="ECO:0000256" key="1">
    <source>
        <dbReference type="ARBA" id="ARBA00022679"/>
    </source>
</evidence>
<name>A0A853DCB7_9MICO</name>
<protein>
    <submittedName>
        <fullName evidence="4">GNAT superfamily N-acetyltransferase</fullName>
    </submittedName>
</protein>
<dbReference type="GO" id="GO:0016747">
    <property type="term" value="F:acyltransferase activity, transferring groups other than amino-acyl groups"/>
    <property type="evidence" value="ECO:0007669"/>
    <property type="project" value="InterPro"/>
</dbReference>
<organism evidence="4 5">
    <name type="scientific">Allobranchiibius huperziae</name>
    <dbReference type="NCBI Taxonomy" id="1874116"/>
    <lineage>
        <taxon>Bacteria</taxon>
        <taxon>Bacillati</taxon>
        <taxon>Actinomycetota</taxon>
        <taxon>Actinomycetes</taxon>
        <taxon>Micrococcales</taxon>
        <taxon>Dermacoccaceae</taxon>
        <taxon>Allobranchiibius</taxon>
    </lineage>
</organism>
<reference evidence="4 5" key="1">
    <citation type="submission" date="2020-07" db="EMBL/GenBank/DDBJ databases">
        <title>Sequencing the genomes of 1000 actinobacteria strains.</title>
        <authorList>
            <person name="Klenk H.-P."/>
        </authorList>
    </citation>
    <scope>NUCLEOTIDE SEQUENCE [LARGE SCALE GENOMIC DNA]</scope>
    <source>
        <strain evidence="4 5">DSM 29531</strain>
    </source>
</reference>
<keyword evidence="2" id="KW-0012">Acyltransferase</keyword>